<comment type="caution">
    <text evidence="4">The sequence shown here is derived from an EMBL/GenBank/DDBJ whole genome shotgun (WGS) entry which is preliminary data.</text>
</comment>
<evidence type="ECO:0000259" key="3">
    <source>
        <dbReference type="Pfam" id="PF03781"/>
    </source>
</evidence>
<dbReference type="InterPro" id="IPR042095">
    <property type="entry name" value="SUMF_sf"/>
</dbReference>
<evidence type="ECO:0000256" key="2">
    <source>
        <dbReference type="SAM" id="SignalP"/>
    </source>
</evidence>
<dbReference type="PROSITE" id="PS51257">
    <property type="entry name" value="PROKAR_LIPOPROTEIN"/>
    <property type="match status" value="1"/>
</dbReference>
<sequence>MRALISVVVLLLTLSSGCSRDGGDAGDADAQAAEQAAERERRGSVTVSGDDRIADSLTWRRPQAELDPEALDETREQAGSALEEGHLYEDAEAAIPLYLALLEQDPKDKAAVQGLQRSRQRLLDEGERALADSGDDFVALREARRVAAVARTVWPEDAPVRAYLQRVDRADRLWELNREAEAELAEGRYGESGGGALARLREALELQPEQPRALQNLAAVESGLIRRAEEAAGRGDFDTAGQWLGHATLVRPESATVPDARERIERLRTARIASLRDQGLAALRGFDGIAKAREILAELLLIAEPGDPAASDLRERISLAVHYGLFRPGQGFTDALQSGARGPRMVVVPHGAFTMGAPEGEGGASDSERPQRNIRFDRGFALSAHEVTVGEFRRFVNATGYRTRAVRRGFSMVYDERSGNFVRRSGADWQSDYVGATASDDMPVLHVSAQDVEAYAEWLAEESGERYRLPSEAEFEYALRAGSGDAFPWGEGAPPESAGNFTGGLDRSPGGRSWSNAFAGYDDGHWGPAAVGSFAPNRWGLHDLAGNVSEWVADCWHASYRRAPRDAAPWINPGCRTYVIRGGSWASAPEQTRPAWRAPAARDTTNARIGFRVMREL</sequence>
<dbReference type="SUPFAM" id="SSF56436">
    <property type="entry name" value="C-type lectin-like"/>
    <property type="match status" value="1"/>
</dbReference>
<dbReference type="Proteomes" id="UP001566331">
    <property type="component" value="Unassembled WGS sequence"/>
</dbReference>
<proteinExistence type="predicted"/>
<protein>
    <submittedName>
        <fullName evidence="4">SUMF1/EgtB/PvdO family nonheme iron enzyme</fullName>
    </submittedName>
</protein>
<dbReference type="InterPro" id="IPR011990">
    <property type="entry name" value="TPR-like_helical_dom_sf"/>
</dbReference>
<dbReference type="InterPro" id="IPR051043">
    <property type="entry name" value="Sulfatase_Mod_Factor_Kinase"/>
</dbReference>
<organism evidence="4 5">
    <name type="scientific">Luteimonas salinilitoris</name>
    <dbReference type="NCBI Taxonomy" id="3237697"/>
    <lineage>
        <taxon>Bacteria</taxon>
        <taxon>Pseudomonadati</taxon>
        <taxon>Pseudomonadota</taxon>
        <taxon>Gammaproteobacteria</taxon>
        <taxon>Lysobacterales</taxon>
        <taxon>Lysobacteraceae</taxon>
        <taxon>Luteimonas</taxon>
    </lineage>
</organism>
<keyword evidence="5" id="KW-1185">Reference proteome</keyword>
<feature type="chain" id="PRO_5046672108" evidence="2">
    <location>
        <begin position="21"/>
        <end position="617"/>
    </location>
</feature>
<dbReference type="Gene3D" id="1.25.40.10">
    <property type="entry name" value="Tetratricopeptide repeat domain"/>
    <property type="match status" value="1"/>
</dbReference>
<feature type="domain" description="Sulfatase-modifying factor enzyme-like" evidence="3">
    <location>
        <begin position="343"/>
        <end position="615"/>
    </location>
</feature>
<feature type="compositionally biased region" description="Basic and acidic residues" evidence="1">
    <location>
        <begin position="36"/>
        <end position="49"/>
    </location>
</feature>
<keyword evidence="2" id="KW-0732">Signal</keyword>
<feature type="region of interest" description="Disordered" evidence="1">
    <location>
        <begin position="61"/>
        <end position="85"/>
    </location>
</feature>
<gene>
    <name evidence="4" type="ORF">AB6713_04730</name>
</gene>
<dbReference type="InterPro" id="IPR016187">
    <property type="entry name" value="CTDL_fold"/>
</dbReference>
<reference evidence="4 5" key="1">
    <citation type="submission" date="2024-07" db="EMBL/GenBank/DDBJ databases">
        <title>Luteimonas salilacus sp. nov., isolated from the shore soil of Salt Lake in Tibet of China.</title>
        <authorList>
            <person name="Zhang X."/>
            <person name="Li A."/>
        </authorList>
    </citation>
    <scope>NUCLEOTIDE SEQUENCE [LARGE SCALE GENOMIC DNA]</scope>
    <source>
        <strain evidence="4 5">B3-2-R+30</strain>
    </source>
</reference>
<evidence type="ECO:0000256" key="1">
    <source>
        <dbReference type="SAM" id="MobiDB-lite"/>
    </source>
</evidence>
<evidence type="ECO:0000313" key="5">
    <source>
        <dbReference type="Proteomes" id="UP001566331"/>
    </source>
</evidence>
<evidence type="ECO:0000313" key="4">
    <source>
        <dbReference type="EMBL" id="MEZ0473922.1"/>
    </source>
</evidence>
<dbReference type="Pfam" id="PF03781">
    <property type="entry name" value="FGE-sulfatase"/>
    <property type="match status" value="1"/>
</dbReference>
<dbReference type="InterPro" id="IPR005532">
    <property type="entry name" value="SUMF_dom"/>
</dbReference>
<dbReference type="Gene3D" id="3.90.1580.10">
    <property type="entry name" value="paralog of FGE (formylglycine-generating enzyme)"/>
    <property type="match status" value="1"/>
</dbReference>
<dbReference type="PANTHER" id="PTHR23150">
    <property type="entry name" value="SULFATASE MODIFYING FACTOR 1, 2"/>
    <property type="match status" value="1"/>
</dbReference>
<dbReference type="EMBL" id="JBFWIC010000004">
    <property type="protein sequence ID" value="MEZ0473922.1"/>
    <property type="molecule type" value="Genomic_DNA"/>
</dbReference>
<feature type="region of interest" description="Disordered" evidence="1">
    <location>
        <begin position="20"/>
        <end position="49"/>
    </location>
</feature>
<name>A0ABV4HMG5_9GAMM</name>
<feature type="signal peptide" evidence="2">
    <location>
        <begin position="1"/>
        <end position="20"/>
    </location>
</feature>
<dbReference type="PANTHER" id="PTHR23150:SF35">
    <property type="entry name" value="BLL6746 PROTEIN"/>
    <property type="match status" value="1"/>
</dbReference>
<accession>A0ABV4HMG5</accession>